<evidence type="ECO:0000313" key="1">
    <source>
        <dbReference type="EMBL" id="KAF9424127.1"/>
    </source>
</evidence>
<sequence length="85" mass="9826">MTTLCLTKINETKCQRRCPTETPWQRGQTTFIGYVSSRPRRSVQYPPQSQQWLDGPDIRLHYGQTQSPLVQQLIQNLRTLAIAVP</sequence>
<comment type="caution">
    <text evidence="1">The sequence shown here is derived from an EMBL/GenBank/DDBJ whole genome shotgun (WGS) entry which is preliminary data.</text>
</comment>
<protein>
    <submittedName>
        <fullName evidence="1">Uncharacterized protein</fullName>
    </submittedName>
</protein>
<dbReference type="Proteomes" id="UP000648187">
    <property type="component" value="Unassembled WGS sequence"/>
</dbReference>
<accession>A0A835LBW5</accession>
<dbReference type="AlphaFoldDB" id="A0A835LBW5"/>
<proteinExistence type="predicted"/>
<evidence type="ECO:0000313" key="2">
    <source>
        <dbReference type="Proteomes" id="UP000648187"/>
    </source>
</evidence>
<dbReference type="EMBL" id="JACKWZ010000005">
    <property type="protein sequence ID" value="KAF9424127.1"/>
    <property type="molecule type" value="Genomic_DNA"/>
</dbReference>
<keyword evidence="2" id="KW-1185">Reference proteome</keyword>
<gene>
    <name evidence="1" type="ORF">HW555_000836</name>
</gene>
<name>A0A835LBW5_SPOEX</name>
<reference evidence="1" key="1">
    <citation type="submission" date="2020-08" db="EMBL/GenBank/DDBJ databases">
        <title>Spodoptera exigua strain:BAW_Kor-Di-RS1 Genome sequencing and assembly.</title>
        <authorList>
            <person name="Kim J."/>
            <person name="Nam H.Y."/>
            <person name="Kwon M."/>
            <person name="Choi J.H."/>
            <person name="Cho S.R."/>
            <person name="Kim G.-H."/>
        </authorList>
    </citation>
    <scope>NUCLEOTIDE SEQUENCE</scope>
    <source>
        <strain evidence="1">BAW_Kor-Di-RS1</strain>
        <tissue evidence="1">Whole-body</tissue>
    </source>
</reference>
<organism evidence="1 2">
    <name type="scientific">Spodoptera exigua</name>
    <name type="common">Beet armyworm</name>
    <name type="synonym">Noctua fulgens</name>
    <dbReference type="NCBI Taxonomy" id="7107"/>
    <lineage>
        <taxon>Eukaryota</taxon>
        <taxon>Metazoa</taxon>
        <taxon>Ecdysozoa</taxon>
        <taxon>Arthropoda</taxon>
        <taxon>Hexapoda</taxon>
        <taxon>Insecta</taxon>
        <taxon>Pterygota</taxon>
        <taxon>Neoptera</taxon>
        <taxon>Endopterygota</taxon>
        <taxon>Lepidoptera</taxon>
        <taxon>Glossata</taxon>
        <taxon>Ditrysia</taxon>
        <taxon>Noctuoidea</taxon>
        <taxon>Noctuidae</taxon>
        <taxon>Amphipyrinae</taxon>
        <taxon>Spodoptera</taxon>
    </lineage>
</organism>